<organism evidence="1 2">
    <name type="scientific">Dactylonectria macrodidyma</name>
    <dbReference type="NCBI Taxonomy" id="307937"/>
    <lineage>
        <taxon>Eukaryota</taxon>
        <taxon>Fungi</taxon>
        <taxon>Dikarya</taxon>
        <taxon>Ascomycota</taxon>
        <taxon>Pezizomycotina</taxon>
        <taxon>Sordariomycetes</taxon>
        <taxon>Hypocreomycetidae</taxon>
        <taxon>Hypocreales</taxon>
        <taxon>Nectriaceae</taxon>
        <taxon>Dactylonectria</taxon>
    </lineage>
</organism>
<accession>A0A9P9EZR6</accession>
<keyword evidence="2" id="KW-1185">Reference proteome</keyword>
<gene>
    <name evidence="1" type="ORF">EDB81DRAFT_932869</name>
</gene>
<dbReference type="OrthoDB" id="417208at2759"/>
<name>A0A9P9EZR6_9HYPO</name>
<reference evidence="1" key="1">
    <citation type="journal article" date="2021" name="Nat. Commun.">
        <title>Genetic determinants of endophytism in the Arabidopsis root mycobiome.</title>
        <authorList>
            <person name="Mesny F."/>
            <person name="Miyauchi S."/>
            <person name="Thiergart T."/>
            <person name="Pickel B."/>
            <person name="Atanasova L."/>
            <person name="Karlsson M."/>
            <person name="Huettel B."/>
            <person name="Barry K.W."/>
            <person name="Haridas S."/>
            <person name="Chen C."/>
            <person name="Bauer D."/>
            <person name="Andreopoulos W."/>
            <person name="Pangilinan J."/>
            <person name="LaButti K."/>
            <person name="Riley R."/>
            <person name="Lipzen A."/>
            <person name="Clum A."/>
            <person name="Drula E."/>
            <person name="Henrissat B."/>
            <person name="Kohler A."/>
            <person name="Grigoriev I.V."/>
            <person name="Martin F.M."/>
            <person name="Hacquard S."/>
        </authorList>
    </citation>
    <scope>NUCLEOTIDE SEQUENCE</scope>
    <source>
        <strain evidence="1">MPI-CAGE-AT-0147</strain>
    </source>
</reference>
<dbReference type="EMBL" id="JAGMUV010000007">
    <property type="protein sequence ID" value="KAH7148462.1"/>
    <property type="molecule type" value="Genomic_DNA"/>
</dbReference>
<proteinExistence type="predicted"/>
<dbReference type="Proteomes" id="UP000738349">
    <property type="component" value="Unassembled WGS sequence"/>
</dbReference>
<comment type="caution">
    <text evidence="1">The sequence shown here is derived from an EMBL/GenBank/DDBJ whole genome shotgun (WGS) entry which is preliminary data.</text>
</comment>
<evidence type="ECO:0000313" key="2">
    <source>
        <dbReference type="Proteomes" id="UP000738349"/>
    </source>
</evidence>
<sequence length="307" mass="35799">MQPQGILPSELVTCHPVWCPPPNVHAPKPFPLRFPHVRSRETSLWDALRDIDEINDRTLQERILPLCREMEAAYHYEDGQKRVHGMPVELVRKFGEISIRLLRRVWDMHLAYTTTPHVPGYEPGYGGDLGPGFFDSSFNATLRDVVMKRLHYADDVKAAQHTEGPYETDVLAQHLNDQHERTVEEHRVLAALYEEVGKEYPNIVTVKQQDVLKENPALSMRRCSETVDTFYRIHHEEEYDSMRTREKHKHVLRNVATRALDPEHGWEVRQEESPLESVLSSFCYDIVEMRKYAYGVEGNISDWEEDN</sequence>
<dbReference type="AlphaFoldDB" id="A0A9P9EZR6"/>
<protein>
    <submittedName>
        <fullName evidence="1">Uncharacterized protein</fullName>
    </submittedName>
</protein>
<evidence type="ECO:0000313" key="1">
    <source>
        <dbReference type="EMBL" id="KAH7148462.1"/>
    </source>
</evidence>